<dbReference type="Gene3D" id="1.10.10.10">
    <property type="entry name" value="Winged helix-like DNA-binding domain superfamily/Winged helix DNA-binding domain"/>
    <property type="match status" value="1"/>
</dbReference>
<reference evidence="2 3" key="1">
    <citation type="submission" date="2017-11" db="EMBL/GenBank/DDBJ databases">
        <title>Isolation and Characterization of Family Methanocellaceae Species from Potential Methane Hydrate Area Offshore Southwestern Taiwan.</title>
        <authorList>
            <person name="Zhang W.-L."/>
            <person name="Chen W.-C."/>
            <person name="Lai M.-C."/>
            <person name="Chen S.-C."/>
        </authorList>
    </citation>
    <scope>NUCLEOTIDE SEQUENCE [LARGE SCALE GENOMIC DNA]</scope>
    <source>
        <strain evidence="2 3">CWC-04</strain>
    </source>
</reference>
<feature type="transmembrane region" description="Helical" evidence="1">
    <location>
        <begin position="128"/>
        <end position="147"/>
    </location>
</feature>
<evidence type="ECO:0000313" key="3">
    <source>
        <dbReference type="Proteomes" id="UP001320159"/>
    </source>
</evidence>
<feature type="transmembrane region" description="Helical" evidence="1">
    <location>
        <begin position="154"/>
        <end position="173"/>
    </location>
</feature>
<proteinExistence type="predicted"/>
<dbReference type="CDD" id="cd00090">
    <property type="entry name" value="HTH_ARSR"/>
    <property type="match status" value="1"/>
</dbReference>
<dbReference type="InterPro" id="IPR036388">
    <property type="entry name" value="WH-like_DNA-bd_sf"/>
</dbReference>
<dbReference type="EMBL" id="PGCK01000007">
    <property type="protein sequence ID" value="MCD1295239.1"/>
    <property type="molecule type" value="Genomic_DNA"/>
</dbReference>
<feature type="transmembrane region" description="Helical" evidence="1">
    <location>
        <begin position="185"/>
        <end position="203"/>
    </location>
</feature>
<name>A0AAP2RDF7_9EURY</name>
<dbReference type="RefSeq" id="WP_230742090.1">
    <property type="nucleotide sequence ID" value="NZ_PGCK01000007.1"/>
</dbReference>
<gene>
    <name evidence="2" type="ORF">CUJ83_09535</name>
</gene>
<feature type="transmembrane region" description="Helical" evidence="1">
    <location>
        <begin position="106"/>
        <end position="122"/>
    </location>
</feature>
<evidence type="ECO:0000256" key="1">
    <source>
        <dbReference type="SAM" id="Phobius"/>
    </source>
</evidence>
<keyword evidence="1" id="KW-0472">Membrane</keyword>
<organism evidence="2 3">
    <name type="scientific">Methanooceanicella nereidis</name>
    <dbReference type="NCBI Taxonomy" id="2052831"/>
    <lineage>
        <taxon>Archaea</taxon>
        <taxon>Methanobacteriati</taxon>
        <taxon>Methanobacteriota</taxon>
        <taxon>Stenosarchaea group</taxon>
        <taxon>Methanomicrobia</taxon>
        <taxon>Methanocellales</taxon>
        <taxon>Methanocellaceae</taxon>
        <taxon>Methanooceanicella</taxon>
    </lineage>
</organism>
<dbReference type="SUPFAM" id="SSF46785">
    <property type="entry name" value="Winged helix' DNA-binding domain"/>
    <property type="match status" value="1"/>
</dbReference>
<accession>A0AAP2RDF7</accession>
<keyword evidence="1" id="KW-0812">Transmembrane</keyword>
<sequence length="253" mass="29808">MSARDIARLLNNESNLKIIERLKVRPYYPRELAMEMDLSEPFIVRRLKAMEEYDIVEGKWESEGNRRVKRYYLKDVKIQLGKDGFQMTSEEIPAIQGIDIKSEIKGKLLWLPLIALFMYGVLFSVEIIIIALSVLILWYFAILLALYMEFRFKTYLLTGGIYAAGMIILISMLVNEYLYNIPADIMAVLWLVFTAASLFILRYQGRYYQVEYRDMKRNIKSLVLDLESASIQKKIFYLPTVVKWKLNEYFKVI</sequence>
<evidence type="ECO:0000313" key="2">
    <source>
        <dbReference type="EMBL" id="MCD1295239.1"/>
    </source>
</evidence>
<dbReference type="InterPro" id="IPR036390">
    <property type="entry name" value="WH_DNA-bd_sf"/>
</dbReference>
<protein>
    <submittedName>
        <fullName evidence="2">ArsR family transcriptional regulator</fullName>
    </submittedName>
</protein>
<keyword evidence="1" id="KW-1133">Transmembrane helix</keyword>
<dbReference type="Proteomes" id="UP001320159">
    <property type="component" value="Unassembled WGS sequence"/>
</dbReference>
<keyword evidence="3" id="KW-1185">Reference proteome</keyword>
<comment type="caution">
    <text evidence="2">The sequence shown here is derived from an EMBL/GenBank/DDBJ whole genome shotgun (WGS) entry which is preliminary data.</text>
</comment>
<dbReference type="InterPro" id="IPR011991">
    <property type="entry name" value="ArsR-like_HTH"/>
</dbReference>
<dbReference type="AlphaFoldDB" id="A0AAP2RDF7"/>